<organism evidence="1">
    <name type="scientific">Clostridium botulinum</name>
    <dbReference type="NCBI Taxonomy" id="1491"/>
    <lineage>
        <taxon>Bacteria</taxon>
        <taxon>Bacillati</taxon>
        <taxon>Bacillota</taxon>
        <taxon>Clostridia</taxon>
        <taxon>Eubacteriales</taxon>
        <taxon>Clostridiaceae</taxon>
        <taxon>Clostridium</taxon>
    </lineage>
</organism>
<sequence length="104" mass="12261">MLNYKMTNKELSIYNFLNKVENSLEEGQYEGALDCILNARDILAGNRLPHYKMDNKELSVWAYLNETEFYLENSQYERTLDYILDARDILAGVRCGDFEDDFLE</sequence>
<evidence type="ECO:0000313" key="1">
    <source>
        <dbReference type="EMBL" id="NFH62240.1"/>
    </source>
</evidence>
<gene>
    <name evidence="1" type="ORF">FC962_10095</name>
</gene>
<dbReference type="EMBL" id="SWRL01000008">
    <property type="protein sequence ID" value="NFH62240.1"/>
    <property type="molecule type" value="Genomic_DNA"/>
</dbReference>
<accession>A0A6G4EGB9</accession>
<comment type="caution">
    <text evidence="1">The sequence shown here is derived from an EMBL/GenBank/DDBJ whole genome shotgun (WGS) entry which is preliminary data.</text>
</comment>
<protein>
    <submittedName>
        <fullName evidence="1">Uncharacterized protein</fullName>
    </submittedName>
</protein>
<name>A0A6G4EGB9_CLOBO</name>
<dbReference type="AlphaFoldDB" id="A0A6G4EGB9"/>
<reference evidence="1" key="1">
    <citation type="submission" date="2019-04" db="EMBL/GenBank/DDBJ databases">
        <title>Genome sequencing of Clostridium botulinum Groups I-IV and Clostridium butyricum.</title>
        <authorList>
            <person name="Brunt J."/>
            <person name="Van Vliet A.H.M."/>
            <person name="Stringer S.C."/>
            <person name="Carter A.T."/>
            <person name="Peck M.W."/>
        </authorList>
    </citation>
    <scope>NUCLEOTIDE SEQUENCE</scope>
    <source>
        <strain evidence="1">IFR 15/031</strain>
    </source>
</reference>
<dbReference type="RefSeq" id="WP_061318058.1">
    <property type="nucleotide sequence ID" value="NZ_CP013247.1"/>
</dbReference>
<proteinExistence type="predicted"/>